<dbReference type="SUPFAM" id="SSF141868">
    <property type="entry name" value="EAL domain-like"/>
    <property type="match status" value="1"/>
</dbReference>
<evidence type="ECO:0000313" key="4">
    <source>
        <dbReference type="Proteomes" id="UP000245720"/>
    </source>
</evidence>
<reference evidence="3 4" key="1">
    <citation type="submission" date="2018-05" db="EMBL/GenBank/DDBJ databases">
        <title>The Hungate 1000. A catalogue of reference genomes from the rumen microbiome.</title>
        <authorList>
            <person name="Kelly W."/>
        </authorList>
    </citation>
    <scope>NUCLEOTIDE SEQUENCE [LARGE SCALE GENOMIC DNA]</scope>
    <source>
        <strain evidence="3 4">SAb67</strain>
    </source>
</reference>
<feature type="domain" description="GGDEF" evidence="2">
    <location>
        <begin position="162"/>
        <end position="292"/>
    </location>
</feature>
<dbReference type="NCBIfam" id="TIGR00254">
    <property type="entry name" value="GGDEF"/>
    <property type="match status" value="1"/>
</dbReference>
<dbReference type="InterPro" id="IPR001633">
    <property type="entry name" value="EAL_dom"/>
</dbReference>
<evidence type="ECO:0000259" key="2">
    <source>
        <dbReference type="PROSITE" id="PS50887"/>
    </source>
</evidence>
<dbReference type="InterPro" id="IPR000160">
    <property type="entry name" value="GGDEF_dom"/>
</dbReference>
<dbReference type="Gene3D" id="3.20.20.450">
    <property type="entry name" value="EAL domain"/>
    <property type="match status" value="1"/>
</dbReference>
<dbReference type="SMART" id="SM00267">
    <property type="entry name" value="GGDEF"/>
    <property type="match status" value="1"/>
</dbReference>
<comment type="caution">
    <text evidence="3">The sequence shown here is derived from an EMBL/GenBank/DDBJ whole genome shotgun (WGS) entry which is preliminary data.</text>
</comment>
<dbReference type="Proteomes" id="UP000245720">
    <property type="component" value="Unassembled WGS sequence"/>
</dbReference>
<dbReference type="CDD" id="cd01948">
    <property type="entry name" value="EAL"/>
    <property type="match status" value="1"/>
</dbReference>
<accession>A0A315Y134</accession>
<dbReference type="Pfam" id="PF00990">
    <property type="entry name" value="GGDEF"/>
    <property type="match status" value="1"/>
</dbReference>
<dbReference type="InterPro" id="IPR029787">
    <property type="entry name" value="Nucleotide_cyclase"/>
</dbReference>
<protein>
    <submittedName>
        <fullName evidence="3">Diguanylate cyclase (GGDEF)-like protein</fullName>
    </submittedName>
</protein>
<dbReference type="Gene3D" id="3.30.70.270">
    <property type="match status" value="1"/>
</dbReference>
<proteinExistence type="predicted"/>
<evidence type="ECO:0000259" key="1">
    <source>
        <dbReference type="PROSITE" id="PS50883"/>
    </source>
</evidence>
<dbReference type="SUPFAM" id="SSF55073">
    <property type="entry name" value="Nucleotide cyclase"/>
    <property type="match status" value="1"/>
</dbReference>
<dbReference type="EMBL" id="QGDI01000005">
    <property type="protein sequence ID" value="PWJ12981.1"/>
    <property type="molecule type" value="Genomic_DNA"/>
</dbReference>
<dbReference type="InterPro" id="IPR035919">
    <property type="entry name" value="EAL_sf"/>
</dbReference>
<name>A0A315Y134_RUMFL</name>
<dbReference type="PANTHER" id="PTHR33121:SF70">
    <property type="entry name" value="SIGNALING PROTEIN YKOW"/>
    <property type="match status" value="1"/>
</dbReference>
<evidence type="ECO:0000313" key="3">
    <source>
        <dbReference type="EMBL" id="PWJ12981.1"/>
    </source>
</evidence>
<dbReference type="GO" id="GO:0071111">
    <property type="term" value="F:cyclic-guanylate-specific phosphodiesterase activity"/>
    <property type="evidence" value="ECO:0007669"/>
    <property type="project" value="InterPro"/>
</dbReference>
<sequence>MNTNEYLTAIEKFISGMYVIPDTLAPASTEAMEDLCYVLKIGKIDFIAYDNEASEHMGLFRSYCFYDCGGSSDGDYITRRLITPDDNIAVYKIIHRDGTDEWTELDRGRIEVFISLLSTFNARGRLLKLTHRLTFFDSELDMYNLRQFMKTVRVLCKAERIDEFTAVYFNLKRFSIVNQQIGRENGTRVMKKFIGMIDELLDHENEFVCRIGGDNFIIILADEKLESVLKLLSGVGITIDDNKSERIFISATVGVYVIPDMDSFVLPTDIMDRVSMAFHIAKLTQDVVFFDDALLTSSKRHNDITASFPKALADEEFLVYYQPKVSLDGRNIAGAEALSRWYHNGRLISPADFIPVLEQGRDICKLDFYVLDKVCRDIRRWLDTGRNVVRISVNLSRRHLSDMDLLDRIVKIIDKHKVPHELIEIELTETTTDVEFKDLKRTISGLQQTGISTSVDDFGIGYSSLNLIKELPWNVLKLDKSLLPDKNNNNDEQKGIMFKYIVAMAQEMGLECIAEGVETKEHVDLLTSNSCKLAQGYYFDKPLPVEEFETRLDANYIYDI</sequence>
<dbReference type="InterPro" id="IPR050706">
    <property type="entry name" value="Cyclic-di-GMP_PDE-like"/>
</dbReference>
<dbReference type="PROSITE" id="PS50887">
    <property type="entry name" value="GGDEF"/>
    <property type="match status" value="1"/>
</dbReference>
<dbReference type="InterPro" id="IPR043128">
    <property type="entry name" value="Rev_trsase/Diguanyl_cyclase"/>
</dbReference>
<gene>
    <name evidence="3" type="ORF">IE37_01478</name>
</gene>
<dbReference type="PROSITE" id="PS50883">
    <property type="entry name" value="EAL"/>
    <property type="match status" value="1"/>
</dbReference>
<dbReference type="OrthoDB" id="9762141at2"/>
<dbReference type="PANTHER" id="PTHR33121">
    <property type="entry name" value="CYCLIC DI-GMP PHOSPHODIESTERASE PDEF"/>
    <property type="match status" value="1"/>
</dbReference>
<dbReference type="SMART" id="SM00052">
    <property type="entry name" value="EAL"/>
    <property type="match status" value="1"/>
</dbReference>
<feature type="domain" description="EAL" evidence="1">
    <location>
        <begin position="301"/>
        <end position="556"/>
    </location>
</feature>
<dbReference type="Pfam" id="PF00563">
    <property type="entry name" value="EAL"/>
    <property type="match status" value="1"/>
</dbReference>
<organism evidence="3 4">
    <name type="scientific">Ruminococcus flavefaciens</name>
    <dbReference type="NCBI Taxonomy" id="1265"/>
    <lineage>
        <taxon>Bacteria</taxon>
        <taxon>Bacillati</taxon>
        <taxon>Bacillota</taxon>
        <taxon>Clostridia</taxon>
        <taxon>Eubacteriales</taxon>
        <taxon>Oscillospiraceae</taxon>
        <taxon>Ruminococcus</taxon>
    </lineage>
</organism>
<dbReference type="AlphaFoldDB" id="A0A315Y134"/>
<dbReference type="RefSeq" id="WP_109726272.1">
    <property type="nucleotide sequence ID" value="NZ_QGDI01000005.1"/>
</dbReference>